<name>A0A7E4UND9_PANRE</name>
<evidence type="ECO:0000313" key="1">
    <source>
        <dbReference type="Proteomes" id="UP000492821"/>
    </source>
</evidence>
<proteinExistence type="predicted"/>
<accession>A0A7E4UND9</accession>
<dbReference type="WBParaSite" id="Pan_g10828.t1">
    <property type="protein sequence ID" value="Pan_g10828.t1"/>
    <property type="gene ID" value="Pan_g10828"/>
</dbReference>
<protein>
    <submittedName>
        <fullName evidence="2">ZP domain-containing protein</fullName>
    </submittedName>
</protein>
<keyword evidence="1" id="KW-1185">Reference proteome</keyword>
<dbReference type="Proteomes" id="UP000492821">
    <property type="component" value="Unassembled WGS sequence"/>
</dbReference>
<organism evidence="1 2">
    <name type="scientific">Panagrellus redivivus</name>
    <name type="common">Microworm</name>
    <dbReference type="NCBI Taxonomy" id="6233"/>
    <lineage>
        <taxon>Eukaryota</taxon>
        <taxon>Metazoa</taxon>
        <taxon>Ecdysozoa</taxon>
        <taxon>Nematoda</taxon>
        <taxon>Chromadorea</taxon>
        <taxon>Rhabditida</taxon>
        <taxon>Tylenchina</taxon>
        <taxon>Panagrolaimomorpha</taxon>
        <taxon>Panagrolaimoidea</taxon>
        <taxon>Panagrolaimidae</taxon>
        <taxon>Panagrellus</taxon>
    </lineage>
</organism>
<dbReference type="AlphaFoldDB" id="A0A7E4UND9"/>
<sequence>MIAVYKLAESCTFFISGRRLRVAMIPSFPPVFRGCPDATSESDIEYDLPLPSPAMFHNFIMPEFTKFDDEFEDFVFGKTVEFRCHFNLGITEDRTFHQSQPPTICTIPTAFPSQTSQPSLFIVDSYKFNDKKLRRTCLV</sequence>
<evidence type="ECO:0000313" key="2">
    <source>
        <dbReference type="WBParaSite" id="Pan_g10828.t1"/>
    </source>
</evidence>
<reference evidence="1" key="1">
    <citation type="journal article" date="2013" name="Genetics">
        <title>The draft genome and transcriptome of Panagrellus redivivus are shaped by the harsh demands of a free-living lifestyle.</title>
        <authorList>
            <person name="Srinivasan J."/>
            <person name="Dillman A.R."/>
            <person name="Macchietto M.G."/>
            <person name="Heikkinen L."/>
            <person name="Lakso M."/>
            <person name="Fracchia K.M."/>
            <person name="Antoshechkin I."/>
            <person name="Mortazavi A."/>
            <person name="Wong G."/>
            <person name="Sternberg P.W."/>
        </authorList>
    </citation>
    <scope>NUCLEOTIDE SEQUENCE [LARGE SCALE GENOMIC DNA]</scope>
    <source>
        <strain evidence="1">MT8872</strain>
    </source>
</reference>
<reference evidence="2" key="2">
    <citation type="submission" date="2020-10" db="UniProtKB">
        <authorList>
            <consortium name="WormBaseParasite"/>
        </authorList>
    </citation>
    <scope>IDENTIFICATION</scope>
</reference>